<dbReference type="AlphaFoldDB" id="A0A1H9Q4K2"/>
<proteinExistence type="predicted"/>
<accession>A0A1H9Q4K2</accession>
<keyword evidence="3" id="KW-1185">Reference proteome</keyword>
<gene>
    <name evidence="2" type="ORF">SAMN04489841_4084</name>
</gene>
<evidence type="ECO:0000259" key="1">
    <source>
        <dbReference type="Pfam" id="PF09137"/>
    </source>
</evidence>
<dbReference type="Proteomes" id="UP000199114">
    <property type="component" value="Unassembled WGS sequence"/>
</dbReference>
<dbReference type="GO" id="GO:0003824">
    <property type="term" value="F:catalytic activity"/>
    <property type="evidence" value="ECO:0007669"/>
    <property type="project" value="InterPro"/>
</dbReference>
<reference evidence="3" key="1">
    <citation type="submission" date="2016-10" db="EMBL/GenBank/DDBJ databases">
        <authorList>
            <person name="Varghese N."/>
            <person name="Submissions S."/>
        </authorList>
    </citation>
    <scope>NUCLEOTIDE SEQUENCE [LARGE SCALE GENOMIC DNA]</scope>
    <source>
        <strain evidence="3">DSM 25055</strain>
    </source>
</reference>
<evidence type="ECO:0000313" key="3">
    <source>
        <dbReference type="Proteomes" id="UP000199114"/>
    </source>
</evidence>
<dbReference type="InterPro" id="IPR014718">
    <property type="entry name" value="GH-type_carb-bd"/>
</dbReference>
<dbReference type="SUPFAM" id="SSF74650">
    <property type="entry name" value="Galactose mutarotase-like"/>
    <property type="match status" value="1"/>
</dbReference>
<dbReference type="InterPro" id="IPR006311">
    <property type="entry name" value="TAT_signal"/>
</dbReference>
<dbReference type="InterPro" id="IPR015220">
    <property type="entry name" value="Glucodextranase_N"/>
</dbReference>
<dbReference type="EMBL" id="FOFD01000006">
    <property type="protein sequence ID" value="SER55374.1"/>
    <property type="molecule type" value="Genomic_DNA"/>
</dbReference>
<dbReference type="Pfam" id="PF09137">
    <property type="entry name" value="Glucodextran_N"/>
    <property type="match status" value="1"/>
</dbReference>
<dbReference type="Gene3D" id="2.70.98.10">
    <property type="match status" value="1"/>
</dbReference>
<organism evidence="2 3">
    <name type="scientific">Natrinema salaciae</name>
    <dbReference type="NCBI Taxonomy" id="1186196"/>
    <lineage>
        <taxon>Archaea</taxon>
        <taxon>Methanobacteriati</taxon>
        <taxon>Methanobacteriota</taxon>
        <taxon>Stenosarchaea group</taxon>
        <taxon>Halobacteria</taxon>
        <taxon>Halobacteriales</taxon>
        <taxon>Natrialbaceae</taxon>
        <taxon>Natrinema</taxon>
    </lineage>
</organism>
<protein>
    <submittedName>
        <fullName evidence="2">Glucodextranase, domain N</fullName>
    </submittedName>
</protein>
<dbReference type="GO" id="GO:0005975">
    <property type="term" value="P:carbohydrate metabolic process"/>
    <property type="evidence" value="ECO:0007669"/>
    <property type="project" value="InterPro"/>
</dbReference>
<feature type="domain" description="Glucodextranase N-terminal" evidence="1">
    <location>
        <begin position="65"/>
        <end position="291"/>
    </location>
</feature>
<dbReference type="GO" id="GO:0030246">
    <property type="term" value="F:carbohydrate binding"/>
    <property type="evidence" value="ECO:0007669"/>
    <property type="project" value="InterPro"/>
</dbReference>
<dbReference type="InterPro" id="IPR011013">
    <property type="entry name" value="Gal_mutarotase_sf_dom"/>
</dbReference>
<dbReference type="PROSITE" id="PS51318">
    <property type="entry name" value="TAT"/>
    <property type="match status" value="1"/>
</dbReference>
<evidence type="ECO:0000313" key="2">
    <source>
        <dbReference type="EMBL" id="SER55374.1"/>
    </source>
</evidence>
<dbReference type="STRING" id="1186196.SAMN04489841_4084"/>
<sequence>MVDQSTRRTVLKSAATAIPSLGVLGAAKPVAAEDVDIPLSSSGDGWEIGASAEQYDTADQRGARLEEVYSQNRSNILVDGVDTIVYDGSVTRNARTDASSSEVNVTNALVMEAYMSTLLPVTNGTVDLYQLALISKDTPAILLRSEATLSANGDYTFYTIATPTIGSDDGTDNEAWLTSRDGYDVVVATHDGQYVAFAQRQDWKKEFDGQRIGTPDGKTAREDIYTENDGWIDSNEHNQGRIDVGVGLYAGDVDNLTWLTSVGIGQNETEAVSSAVSVIDNGYETERRKYIPWM</sequence>
<name>A0A1H9Q4K2_9EURY</name>